<dbReference type="SMART" id="SM00360">
    <property type="entry name" value="RRM"/>
    <property type="match status" value="2"/>
</dbReference>
<evidence type="ECO:0000259" key="4">
    <source>
        <dbReference type="PROSITE" id="PS50102"/>
    </source>
</evidence>
<evidence type="ECO:0000313" key="7">
    <source>
        <dbReference type="EMBL" id="CAL4801990.1"/>
    </source>
</evidence>
<dbReference type="EMBL" id="CAMXCT010006490">
    <property type="protein sequence ID" value="CAI4014678.1"/>
    <property type="molecule type" value="Genomic_DNA"/>
</dbReference>
<keyword evidence="8" id="KW-1185">Reference proteome</keyword>
<keyword evidence="1 2" id="KW-0694">RNA-binding</keyword>
<dbReference type="OrthoDB" id="439808at2759"/>
<feature type="region of interest" description="Disordered" evidence="3">
    <location>
        <begin position="265"/>
        <end position="305"/>
    </location>
</feature>
<dbReference type="Gene3D" id="3.30.70.330">
    <property type="match status" value="2"/>
</dbReference>
<dbReference type="PANTHER" id="PTHR45880:SF1">
    <property type="entry name" value="RNA-BINDING MOTIF PROTEIN, X-LINKED 2"/>
    <property type="match status" value="1"/>
</dbReference>
<dbReference type="Proteomes" id="UP001152797">
    <property type="component" value="Unassembled WGS sequence"/>
</dbReference>
<evidence type="ECO:0000256" key="2">
    <source>
        <dbReference type="PROSITE-ProRule" id="PRU00176"/>
    </source>
</evidence>
<dbReference type="AlphaFoldDB" id="A0A9P1DR67"/>
<reference evidence="5" key="1">
    <citation type="submission" date="2022-10" db="EMBL/GenBank/DDBJ databases">
        <authorList>
            <person name="Chen Y."/>
            <person name="Dougan E. K."/>
            <person name="Chan C."/>
            <person name="Rhodes N."/>
            <person name="Thang M."/>
        </authorList>
    </citation>
    <scope>NUCLEOTIDE SEQUENCE</scope>
</reference>
<name>A0A9P1DR67_9DINO</name>
<evidence type="ECO:0000256" key="1">
    <source>
        <dbReference type="ARBA" id="ARBA00022884"/>
    </source>
</evidence>
<feature type="compositionally biased region" description="Basic residues" evidence="3">
    <location>
        <begin position="292"/>
        <end position="304"/>
    </location>
</feature>
<feature type="compositionally biased region" description="Basic residues" evidence="3">
    <location>
        <begin position="1"/>
        <end position="13"/>
    </location>
</feature>
<dbReference type="GO" id="GO:0071011">
    <property type="term" value="C:precatalytic spliceosome"/>
    <property type="evidence" value="ECO:0007669"/>
    <property type="project" value="TreeGrafter"/>
</dbReference>
<dbReference type="InterPro" id="IPR012677">
    <property type="entry name" value="Nucleotide-bd_a/b_plait_sf"/>
</dbReference>
<evidence type="ECO:0000256" key="3">
    <source>
        <dbReference type="SAM" id="MobiDB-lite"/>
    </source>
</evidence>
<dbReference type="GO" id="GO:0003723">
    <property type="term" value="F:RNA binding"/>
    <property type="evidence" value="ECO:0007669"/>
    <property type="project" value="UniProtKB-UniRule"/>
</dbReference>
<gene>
    <name evidence="5" type="ORF">C1SCF055_LOCUS39565</name>
</gene>
<reference evidence="6" key="2">
    <citation type="submission" date="2024-04" db="EMBL/GenBank/DDBJ databases">
        <authorList>
            <person name="Chen Y."/>
            <person name="Shah S."/>
            <person name="Dougan E. K."/>
            <person name="Thang M."/>
            <person name="Chan C."/>
        </authorList>
    </citation>
    <scope>NUCLEOTIDE SEQUENCE [LARGE SCALE GENOMIC DNA]</scope>
</reference>
<dbReference type="GO" id="GO:0071013">
    <property type="term" value="C:catalytic step 2 spliceosome"/>
    <property type="evidence" value="ECO:0007669"/>
    <property type="project" value="TreeGrafter"/>
</dbReference>
<dbReference type="SUPFAM" id="SSF54928">
    <property type="entry name" value="RNA-binding domain, RBD"/>
    <property type="match status" value="1"/>
</dbReference>
<feature type="region of interest" description="Disordered" evidence="3">
    <location>
        <begin position="1"/>
        <end position="40"/>
    </location>
</feature>
<dbReference type="Pfam" id="PF00076">
    <property type="entry name" value="RRM_1"/>
    <property type="match status" value="1"/>
</dbReference>
<protein>
    <submittedName>
        <fullName evidence="7">RRM domain-containing protein</fullName>
    </submittedName>
</protein>
<evidence type="ECO:0000313" key="8">
    <source>
        <dbReference type="Proteomes" id="UP001152797"/>
    </source>
</evidence>
<dbReference type="InterPro" id="IPR051847">
    <property type="entry name" value="RNA_proc/Spliceosome_comp"/>
</dbReference>
<dbReference type="InterPro" id="IPR035979">
    <property type="entry name" value="RBD_domain_sf"/>
</dbReference>
<comment type="caution">
    <text evidence="5">The sequence shown here is derived from an EMBL/GenBank/DDBJ whole genome shotgun (WGS) entry which is preliminary data.</text>
</comment>
<sequence>MIRPGKKPKRPKSQGKPTAPKEAAEGAEAASSKKRKLDEAELKEREKRTVFIGNVPLTWTEKQLRSAMRKALGTTYDGILKPIWFRSIPVETKWSSSNKMRKAGLILKAFADGADSKNAYVVVNSPEDVPVIVKAITNLEVDAEHILRADGVGESAVLKKFDRKRSVFLGSLPRRVTESDIRWVLWDAGEVDAVRIVRDKKTQDCKGFAFARFKERKSVKAALNLWDLRIHGKYIRVTKVEDEEGGNDAGRPKKLKPEVEKRIMLKQQQRQRAKAKKQREFVEQAKAAGLRTSKKKAPKVKRKVLATAGRCSPSLLSAEGCKV</sequence>
<dbReference type="EMBL" id="CAMXCT020006490">
    <property type="protein sequence ID" value="CAL1168053.1"/>
    <property type="molecule type" value="Genomic_DNA"/>
</dbReference>
<accession>A0A9P1DR67</accession>
<dbReference type="PANTHER" id="PTHR45880">
    <property type="entry name" value="RNA-BINDING MOTIF PROTEIN, X-LINKED 2"/>
    <property type="match status" value="1"/>
</dbReference>
<feature type="domain" description="RRM" evidence="4">
    <location>
        <begin position="165"/>
        <end position="242"/>
    </location>
</feature>
<organism evidence="5">
    <name type="scientific">Cladocopium goreaui</name>
    <dbReference type="NCBI Taxonomy" id="2562237"/>
    <lineage>
        <taxon>Eukaryota</taxon>
        <taxon>Sar</taxon>
        <taxon>Alveolata</taxon>
        <taxon>Dinophyceae</taxon>
        <taxon>Suessiales</taxon>
        <taxon>Symbiodiniaceae</taxon>
        <taxon>Cladocopium</taxon>
    </lineage>
</organism>
<dbReference type="EMBL" id="CAMXCT030006490">
    <property type="protein sequence ID" value="CAL4801990.1"/>
    <property type="molecule type" value="Genomic_DNA"/>
</dbReference>
<proteinExistence type="predicted"/>
<dbReference type="GO" id="GO:0005686">
    <property type="term" value="C:U2 snRNP"/>
    <property type="evidence" value="ECO:0007669"/>
    <property type="project" value="TreeGrafter"/>
</dbReference>
<dbReference type="InterPro" id="IPR000504">
    <property type="entry name" value="RRM_dom"/>
</dbReference>
<evidence type="ECO:0000313" key="5">
    <source>
        <dbReference type="EMBL" id="CAI4014678.1"/>
    </source>
</evidence>
<dbReference type="GO" id="GO:0000398">
    <property type="term" value="P:mRNA splicing, via spliceosome"/>
    <property type="evidence" value="ECO:0007669"/>
    <property type="project" value="TreeGrafter"/>
</dbReference>
<evidence type="ECO:0000313" key="6">
    <source>
        <dbReference type="EMBL" id="CAL1168053.1"/>
    </source>
</evidence>
<dbReference type="PROSITE" id="PS50102">
    <property type="entry name" value="RRM"/>
    <property type="match status" value="1"/>
</dbReference>